<dbReference type="InterPro" id="IPR013083">
    <property type="entry name" value="Znf_RING/FYVE/PHD"/>
</dbReference>
<evidence type="ECO:0000256" key="3">
    <source>
        <dbReference type="PROSITE-ProRule" id="PRU00175"/>
    </source>
</evidence>
<dbReference type="InterPro" id="IPR001841">
    <property type="entry name" value="Znf_RING"/>
</dbReference>
<sequence>MLTYLKRVRELEEQVRLLDADTFEILGHYINYLERLAKCGENERKRELECDQIRRENAVLKAIHAPIANISSIVGKFGATLTNILKRRGPKLVGNRRFRNLDEICIDLKRVLTDFEVHHNVGMLYSFRVFDIRQIPYFCSICYGGNPEVGRDPSICQVCSNIFHVTCLMQWFQFCPTCPSCAKSYENIIL</sequence>
<accession>A0A9P1N354</accession>
<keyword evidence="1 3" id="KW-0863">Zinc-finger</keyword>
<keyword evidence="2" id="KW-0862">Zinc</keyword>
<feature type="domain" description="RING-type" evidence="4">
    <location>
        <begin position="139"/>
        <end position="178"/>
    </location>
</feature>
<keyword evidence="6" id="KW-1185">Reference proteome</keyword>
<dbReference type="GO" id="GO:0008270">
    <property type="term" value="F:zinc ion binding"/>
    <property type="evidence" value="ECO:0007669"/>
    <property type="project" value="UniProtKB-KW"/>
</dbReference>
<comment type="caution">
    <text evidence="5">The sequence shown here is derived from an EMBL/GenBank/DDBJ whole genome shotgun (WGS) entry which is preliminary data.</text>
</comment>
<evidence type="ECO:0000313" key="6">
    <source>
        <dbReference type="Proteomes" id="UP001152747"/>
    </source>
</evidence>
<evidence type="ECO:0000313" key="5">
    <source>
        <dbReference type="EMBL" id="CAI5449635.1"/>
    </source>
</evidence>
<organism evidence="5 6">
    <name type="scientific">Caenorhabditis angaria</name>
    <dbReference type="NCBI Taxonomy" id="860376"/>
    <lineage>
        <taxon>Eukaryota</taxon>
        <taxon>Metazoa</taxon>
        <taxon>Ecdysozoa</taxon>
        <taxon>Nematoda</taxon>
        <taxon>Chromadorea</taxon>
        <taxon>Rhabditida</taxon>
        <taxon>Rhabditina</taxon>
        <taxon>Rhabditomorpha</taxon>
        <taxon>Rhabditoidea</taxon>
        <taxon>Rhabditidae</taxon>
        <taxon>Peloderinae</taxon>
        <taxon>Caenorhabditis</taxon>
    </lineage>
</organism>
<dbReference type="EMBL" id="CANHGI010000004">
    <property type="protein sequence ID" value="CAI5449635.1"/>
    <property type="molecule type" value="Genomic_DNA"/>
</dbReference>
<name>A0A9P1N354_9PELO</name>
<dbReference type="AlphaFoldDB" id="A0A9P1N354"/>
<dbReference type="PROSITE" id="PS50089">
    <property type="entry name" value="ZF_RING_2"/>
    <property type="match status" value="1"/>
</dbReference>
<evidence type="ECO:0000256" key="2">
    <source>
        <dbReference type="ARBA" id="ARBA00022833"/>
    </source>
</evidence>
<gene>
    <name evidence="5" type="ORF">CAMP_LOCUS12272</name>
</gene>
<evidence type="ECO:0000259" key="4">
    <source>
        <dbReference type="PROSITE" id="PS50089"/>
    </source>
</evidence>
<dbReference type="SUPFAM" id="SSF57850">
    <property type="entry name" value="RING/U-box"/>
    <property type="match status" value="1"/>
</dbReference>
<dbReference type="OrthoDB" id="5829718at2759"/>
<dbReference type="Pfam" id="PF13639">
    <property type="entry name" value="zf-RING_2"/>
    <property type="match status" value="1"/>
</dbReference>
<dbReference type="Proteomes" id="UP001152747">
    <property type="component" value="Unassembled WGS sequence"/>
</dbReference>
<proteinExistence type="predicted"/>
<reference evidence="5" key="1">
    <citation type="submission" date="2022-11" db="EMBL/GenBank/DDBJ databases">
        <authorList>
            <person name="Kikuchi T."/>
        </authorList>
    </citation>
    <scope>NUCLEOTIDE SEQUENCE</scope>
    <source>
        <strain evidence="5">PS1010</strain>
    </source>
</reference>
<evidence type="ECO:0000256" key="1">
    <source>
        <dbReference type="ARBA" id="ARBA00022771"/>
    </source>
</evidence>
<dbReference type="Gene3D" id="3.30.40.10">
    <property type="entry name" value="Zinc/RING finger domain, C3HC4 (zinc finger)"/>
    <property type="match status" value="1"/>
</dbReference>
<protein>
    <recommendedName>
        <fullName evidence="4">RING-type domain-containing protein</fullName>
    </recommendedName>
</protein>
<keyword evidence="1 3" id="KW-0479">Metal-binding</keyword>